<dbReference type="Proteomes" id="UP000288587">
    <property type="component" value="Unassembled WGS sequence"/>
</dbReference>
<evidence type="ECO:0000256" key="1">
    <source>
        <dbReference type="ARBA" id="ARBA00006484"/>
    </source>
</evidence>
<dbReference type="PANTHER" id="PTHR43639">
    <property type="entry name" value="OXIDOREDUCTASE, SHORT-CHAIN DEHYDROGENASE/REDUCTASE FAMILY (AFU_ORTHOLOGUE AFUA_5G02870)"/>
    <property type="match status" value="1"/>
</dbReference>
<keyword evidence="4" id="KW-1185">Reference proteome</keyword>
<reference evidence="3 4" key="1">
    <citation type="submission" date="2019-01" db="EMBL/GenBank/DDBJ databases">
        <authorList>
            <person name="Chen W.-M."/>
        </authorList>
    </citation>
    <scope>NUCLEOTIDE SEQUENCE [LARGE SCALE GENOMIC DNA]</scope>
    <source>
        <strain evidence="3 4">CCP-18</strain>
    </source>
</reference>
<gene>
    <name evidence="3" type="ORF">EOD73_09725</name>
</gene>
<dbReference type="OrthoDB" id="5292672at2"/>
<comment type="caution">
    <text evidence="3">The sequence shown here is derived from an EMBL/GenBank/DDBJ whole genome shotgun (WGS) entry which is preliminary data.</text>
</comment>
<proteinExistence type="inferred from homology"/>
<dbReference type="Pfam" id="PF13561">
    <property type="entry name" value="adh_short_C2"/>
    <property type="match status" value="1"/>
</dbReference>
<sequence length="256" mass="26986">MRPAVLVTGAARRLGRHIALHLAQHGWDVAVHHRHAPDPEAEATAADLRALGARVHVLAAELGDEAAVEGLVPAAVAAFGRLDAVVNNASRFEHDTIDTLSHASLDAHWRTNTAAGLILARALHRHCAEAQRQGCVVNLLDQKLWAPNPDHLSYTLSKAALAAATPILAQALAPWVRVVGVAPGLTLGSPDIDAARLAKLQSQTPLGLGVAPDDIARTVHYLLSTPSVTGTSIVVDAGSHLTRMTRDFAFTDTDSP</sequence>
<dbReference type="AlphaFoldDB" id="A0A437LLJ7"/>
<evidence type="ECO:0000256" key="2">
    <source>
        <dbReference type="ARBA" id="ARBA00023002"/>
    </source>
</evidence>
<dbReference type="NCBIfam" id="NF006597">
    <property type="entry name" value="PRK09134.1"/>
    <property type="match status" value="1"/>
</dbReference>
<dbReference type="SUPFAM" id="SSF51735">
    <property type="entry name" value="NAD(P)-binding Rossmann-fold domains"/>
    <property type="match status" value="1"/>
</dbReference>
<comment type="similarity">
    <text evidence="1">Belongs to the short-chain dehydrogenases/reductases (SDR) family.</text>
</comment>
<accession>A0A437LLJ7</accession>
<evidence type="ECO:0000313" key="4">
    <source>
        <dbReference type="Proteomes" id="UP000288587"/>
    </source>
</evidence>
<dbReference type="PANTHER" id="PTHR43639:SF1">
    <property type="entry name" value="SHORT-CHAIN DEHYDROGENASE_REDUCTASE FAMILY PROTEIN"/>
    <property type="match status" value="1"/>
</dbReference>
<name>A0A437LLJ7_9BURK</name>
<dbReference type="PRINTS" id="PR00081">
    <property type="entry name" value="GDHRDH"/>
</dbReference>
<dbReference type="Gene3D" id="3.40.50.720">
    <property type="entry name" value="NAD(P)-binding Rossmann-like Domain"/>
    <property type="match status" value="1"/>
</dbReference>
<evidence type="ECO:0000313" key="3">
    <source>
        <dbReference type="EMBL" id="RVT86300.1"/>
    </source>
</evidence>
<dbReference type="PRINTS" id="PR00080">
    <property type="entry name" value="SDRFAMILY"/>
</dbReference>
<dbReference type="RefSeq" id="WP_127682796.1">
    <property type="nucleotide sequence ID" value="NZ_SACM01000002.1"/>
</dbReference>
<dbReference type="InterPro" id="IPR002347">
    <property type="entry name" value="SDR_fam"/>
</dbReference>
<dbReference type="InterPro" id="IPR036291">
    <property type="entry name" value="NAD(P)-bd_dom_sf"/>
</dbReference>
<organism evidence="3 4">
    <name type="scientific">Inhella crocodyli</name>
    <dbReference type="NCBI Taxonomy" id="2499851"/>
    <lineage>
        <taxon>Bacteria</taxon>
        <taxon>Pseudomonadati</taxon>
        <taxon>Pseudomonadota</taxon>
        <taxon>Betaproteobacteria</taxon>
        <taxon>Burkholderiales</taxon>
        <taxon>Sphaerotilaceae</taxon>
        <taxon>Inhella</taxon>
    </lineage>
</organism>
<dbReference type="GO" id="GO:0016491">
    <property type="term" value="F:oxidoreductase activity"/>
    <property type="evidence" value="ECO:0007669"/>
    <property type="project" value="UniProtKB-KW"/>
</dbReference>
<keyword evidence="2" id="KW-0560">Oxidoreductase</keyword>
<dbReference type="EMBL" id="SACM01000002">
    <property type="protein sequence ID" value="RVT86300.1"/>
    <property type="molecule type" value="Genomic_DNA"/>
</dbReference>
<protein>
    <submittedName>
        <fullName evidence="3">SDR family oxidoreductase</fullName>
    </submittedName>
</protein>